<organism evidence="1">
    <name type="scientific">bioreactor metagenome</name>
    <dbReference type="NCBI Taxonomy" id="1076179"/>
    <lineage>
        <taxon>unclassified sequences</taxon>
        <taxon>metagenomes</taxon>
        <taxon>ecological metagenomes</taxon>
    </lineage>
</organism>
<reference evidence="1" key="1">
    <citation type="submission" date="2019-08" db="EMBL/GenBank/DDBJ databases">
        <authorList>
            <person name="Kucharzyk K."/>
            <person name="Murdoch R.W."/>
            <person name="Higgins S."/>
            <person name="Loffler F."/>
        </authorList>
    </citation>
    <scope>NUCLEOTIDE SEQUENCE</scope>
</reference>
<accession>A0A644Z4S8</accession>
<sequence length="75" mass="8564">MDYVAAIFGQKCGANPVYSVRGFFIIFGLVHSGIRCTIYDNIVAVFFEEICNGVFICYVKATMVLIVRFRRESHF</sequence>
<protein>
    <submittedName>
        <fullName evidence="1">Uncharacterized protein</fullName>
    </submittedName>
</protein>
<proteinExistence type="predicted"/>
<dbReference type="AlphaFoldDB" id="A0A644Z4S8"/>
<comment type="caution">
    <text evidence="1">The sequence shown here is derived from an EMBL/GenBank/DDBJ whole genome shotgun (WGS) entry which is preliminary data.</text>
</comment>
<name>A0A644Z4S8_9ZZZZ</name>
<gene>
    <name evidence="1" type="ORF">SDC9_82210</name>
</gene>
<evidence type="ECO:0000313" key="1">
    <source>
        <dbReference type="EMBL" id="MPM35617.1"/>
    </source>
</evidence>
<dbReference type="EMBL" id="VSSQ01007344">
    <property type="protein sequence ID" value="MPM35617.1"/>
    <property type="molecule type" value="Genomic_DNA"/>
</dbReference>